<reference evidence="3" key="1">
    <citation type="journal article" date="2018" name="Front. Microbiol.">
        <title>Genome-Based Analysis Reveals the Taxonomy and Diversity of the Family Idiomarinaceae.</title>
        <authorList>
            <person name="Liu Y."/>
            <person name="Lai Q."/>
            <person name="Shao Z."/>
        </authorList>
    </citation>
    <scope>NUCLEOTIDE SEQUENCE [LARGE SCALE GENOMIC DNA]</scope>
    <source>
        <strain evidence="3">c121</strain>
    </source>
</reference>
<name>A0A432Z3W1_9GAMM</name>
<evidence type="ECO:0000313" key="3">
    <source>
        <dbReference type="Proteomes" id="UP000287022"/>
    </source>
</evidence>
<proteinExistence type="predicted"/>
<dbReference type="STRING" id="1122124.GCA_000423165_01467"/>
<dbReference type="AlphaFoldDB" id="A0A432Z3W1"/>
<evidence type="ECO:0000256" key="1">
    <source>
        <dbReference type="SAM" id="Phobius"/>
    </source>
</evidence>
<evidence type="ECO:0000313" key="2">
    <source>
        <dbReference type="EMBL" id="RUO72561.1"/>
    </source>
</evidence>
<keyword evidence="1" id="KW-0812">Transmembrane</keyword>
<feature type="transmembrane region" description="Helical" evidence="1">
    <location>
        <begin position="17"/>
        <end position="39"/>
    </location>
</feature>
<dbReference type="RefSeq" id="WP_026860260.1">
    <property type="nucleotide sequence ID" value="NZ_JAHVIQ010000001.1"/>
</dbReference>
<feature type="transmembrane region" description="Helical" evidence="1">
    <location>
        <begin position="55"/>
        <end position="79"/>
    </location>
</feature>
<comment type="caution">
    <text evidence="2">The sequence shown here is derived from an EMBL/GenBank/DDBJ whole genome shotgun (WGS) entry which is preliminary data.</text>
</comment>
<dbReference type="Proteomes" id="UP000287022">
    <property type="component" value="Unassembled WGS sequence"/>
</dbReference>
<keyword evidence="1" id="KW-1133">Transmembrane helix</keyword>
<dbReference type="EMBL" id="PIQE01000002">
    <property type="protein sequence ID" value="RUO72561.1"/>
    <property type="molecule type" value="Genomic_DNA"/>
</dbReference>
<keyword evidence="3" id="KW-1185">Reference proteome</keyword>
<keyword evidence="1" id="KW-0472">Membrane</keyword>
<sequence length="84" mass="9342">MEQHNYRNAEPVSLGDWMLTLFLTFIPLVNLIALLVWSFSSSTAPSKQNWARATLLWMIIGIAIVFVITLLGVGSAVMLGSQYN</sequence>
<gene>
    <name evidence="2" type="ORF">CWI80_08400</name>
</gene>
<organism evidence="2 3">
    <name type="scientific">Pseudidiomarina sediminum</name>
    <dbReference type="NCBI Taxonomy" id="431675"/>
    <lineage>
        <taxon>Bacteria</taxon>
        <taxon>Pseudomonadati</taxon>
        <taxon>Pseudomonadota</taxon>
        <taxon>Gammaproteobacteria</taxon>
        <taxon>Alteromonadales</taxon>
        <taxon>Idiomarinaceae</taxon>
        <taxon>Pseudidiomarina</taxon>
    </lineage>
</organism>
<protein>
    <submittedName>
        <fullName evidence="2">Uncharacterized protein</fullName>
    </submittedName>
</protein>
<accession>A0A432Z3W1</accession>